<dbReference type="SUPFAM" id="SSF53448">
    <property type="entry name" value="Nucleotide-diphospho-sugar transferases"/>
    <property type="match status" value="1"/>
</dbReference>
<feature type="transmembrane region" description="Helical" evidence="1">
    <location>
        <begin position="282"/>
        <end position="302"/>
    </location>
</feature>
<keyword evidence="3" id="KW-0808">Transferase</keyword>
<evidence type="ECO:0000256" key="1">
    <source>
        <dbReference type="SAM" id="Phobius"/>
    </source>
</evidence>
<dbReference type="CDD" id="cd00761">
    <property type="entry name" value="Glyco_tranf_GTA_type"/>
    <property type="match status" value="1"/>
</dbReference>
<reference evidence="3 4" key="1">
    <citation type="submission" date="2017-06" db="EMBL/GenBank/DDBJ databases">
        <title>Genome sequencing of cyanobaciteial culture collection at National Institute for Environmental Studies (NIES).</title>
        <authorList>
            <person name="Hirose Y."/>
            <person name="Shimura Y."/>
            <person name="Fujisawa T."/>
            <person name="Nakamura Y."/>
            <person name="Kawachi M."/>
        </authorList>
    </citation>
    <scope>NUCLEOTIDE SEQUENCE [LARGE SCALE GENOMIC DNA]</scope>
    <source>
        <strain evidence="3 4">NIES-21</strain>
    </source>
</reference>
<dbReference type="Pfam" id="PF00535">
    <property type="entry name" value="Glycos_transf_2"/>
    <property type="match status" value="1"/>
</dbReference>
<sequence length="305" mass="35377">MKKLLTIAIPTFNRAEFLDQQLNWVAKAIKGYESECEIIISDNCSTDNTQEIIKKWELILSPISFKNNRNIENIGVMRNIAYCFQASTTQYVWVIGDDDPIEERALSYVINNLKQFSDLALLILNFSWFYVKTNQLIPEPCFTVENEDVKSDGKAVIEKCLQGNFAGLAFMTAQIYRTQAVQEAINQWSYSVNNREAQVYWTSFCATQGSVKITKDVYLKYACGMNSAPDEKLWFRMRYLDLPTVYIKLKEIGYQQNFCGNLIKKHFAENNWKVILGALKRWPVMTLNIIIPYFILVGVCHWQTR</sequence>
<dbReference type="OrthoDB" id="508564at2"/>
<feature type="domain" description="Glycosyltransferase 2-like" evidence="2">
    <location>
        <begin position="6"/>
        <end position="116"/>
    </location>
</feature>
<protein>
    <submittedName>
        <fullName evidence="3">Family 2 glycosyl transferase</fullName>
    </submittedName>
</protein>
<dbReference type="PANTHER" id="PTHR22916">
    <property type="entry name" value="GLYCOSYLTRANSFERASE"/>
    <property type="match status" value="1"/>
</dbReference>
<dbReference type="EMBL" id="AP018174">
    <property type="protein sequence ID" value="BAY17980.1"/>
    <property type="molecule type" value="Genomic_DNA"/>
</dbReference>
<dbReference type="AlphaFoldDB" id="A0A1Z4GKE5"/>
<gene>
    <name evidence="3" type="ORF">NIES21_38230</name>
</gene>
<keyword evidence="1" id="KW-1133">Transmembrane helix</keyword>
<evidence type="ECO:0000313" key="3">
    <source>
        <dbReference type="EMBL" id="BAY17980.1"/>
    </source>
</evidence>
<accession>A0A1Z4GKE5</accession>
<dbReference type="Gene3D" id="3.90.550.10">
    <property type="entry name" value="Spore Coat Polysaccharide Biosynthesis Protein SpsA, Chain A"/>
    <property type="match status" value="1"/>
</dbReference>
<keyword evidence="1" id="KW-0812">Transmembrane</keyword>
<evidence type="ECO:0000259" key="2">
    <source>
        <dbReference type="Pfam" id="PF00535"/>
    </source>
</evidence>
<keyword evidence="1" id="KW-0472">Membrane</keyword>
<dbReference type="InterPro" id="IPR001173">
    <property type="entry name" value="Glyco_trans_2-like"/>
</dbReference>
<evidence type="ECO:0000313" key="4">
    <source>
        <dbReference type="Proteomes" id="UP000218287"/>
    </source>
</evidence>
<dbReference type="InterPro" id="IPR029044">
    <property type="entry name" value="Nucleotide-diphossugar_trans"/>
</dbReference>
<dbReference type="GO" id="GO:0016758">
    <property type="term" value="F:hexosyltransferase activity"/>
    <property type="evidence" value="ECO:0007669"/>
    <property type="project" value="UniProtKB-ARBA"/>
</dbReference>
<dbReference type="PANTHER" id="PTHR22916:SF3">
    <property type="entry name" value="UDP-GLCNAC:BETAGAL BETA-1,3-N-ACETYLGLUCOSAMINYLTRANSFERASE-LIKE PROTEIN 1"/>
    <property type="match status" value="1"/>
</dbReference>
<dbReference type="Proteomes" id="UP000218287">
    <property type="component" value="Chromosome"/>
</dbReference>
<name>A0A1Z4GKE5_9CYAN</name>
<proteinExistence type="predicted"/>
<organism evidence="3 4">
    <name type="scientific">Anabaenopsis circularis NIES-21</name>
    <dbReference type="NCBI Taxonomy" id="1085406"/>
    <lineage>
        <taxon>Bacteria</taxon>
        <taxon>Bacillati</taxon>
        <taxon>Cyanobacteriota</taxon>
        <taxon>Cyanophyceae</taxon>
        <taxon>Nostocales</taxon>
        <taxon>Nodulariaceae</taxon>
        <taxon>Anabaenopsis</taxon>
    </lineage>
</organism>
<keyword evidence="4" id="KW-1185">Reference proteome</keyword>